<dbReference type="AlphaFoldDB" id="A0A1Y2CGP8"/>
<sequence length="179" mass="20322">MNVSVPEDPALLKFIEAHQEAEALLGYFWLTLFASLCLLFVILAALIWVLSSFIWWMFGNVTYNTFHVLVMIWSVYRGLPVVQSVVPFLEQWMKLKPLIYVALSILGLSALVGLHFRILKDEKIVNYAVIAQGTFVIVFEFFITAVYLRCLFNSDNSLNTVRLKILSAYGIALPSSILP</sequence>
<feature type="transmembrane region" description="Helical" evidence="1">
    <location>
        <begin position="54"/>
        <end position="76"/>
    </location>
</feature>
<comment type="caution">
    <text evidence="2">The sequence shown here is derived from an EMBL/GenBank/DDBJ whole genome shotgun (WGS) entry which is preliminary data.</text>
</comment>
<feature type="transmembrane region" description="Helical" evidence="1">
    <location>
        <begin position="124"/>
        <end position="148"/>
    </location>
</feature>
<organism evidence="2 3">
    <name type="scientific">Rhizoclosmatium globosum</name>
    <dbReference type="NCBI Taxonomy" id="329046"/>
    <lineage>
        <taxon>Eukaryota</taxon>
        <taxon>Fungi</taxon>
        <taxon>Fungi incertae sedis</taxon>
        <taxon>Chytridiomycota</taxon>
        <taxon>Chytridiomycota incertae sedis</taxon>
        <taxon>Chytridiomycetes</taxon>
        <taxon>Chytridiales</taxon>
        <taxon>Chytriomycetaceae</taxon>
        <taxon>Rhizoclosmatium</taxon>
    </lineage>
</organism>
<evidence type="ECO:0000313" key="2">
    <source>
        <dbReference type="EMBL" id="ORY45495.1"/>
    </source>
</evidence>
<evidence type="ECO:0000313" key="3">
    <source>
        <dbReference type="Proteomes" id="UP000193642"/>
    </source>
</evidence>
<keyword evidence="1" id="KW-0812">Transmembrane</keyword>
<feature type="transmembrane region" description="Helical" evidence="1">
    <location>
        <begin position="97"/>
        <end position="118"/>
    </location>
</feature>
<gene>
    <name evidence="2" type="ORF">BCR33DRAFT_716180</name>
</gene>
<dbReference type="EMBL" id="MCGO01000019">
    <property type="protein sequence ID" value="ORY45495.1"/>
    <property type="molecule type" value="Genomic_DNA"/>
</dbReference>
<dbReference type="Proteomes" id="UP000193642">
    <property type="component" value="Unassembled WGS sequence"/>
</dbReference>
<reference evidence="2 3" key="1">
    <citation type="submission" date="2016-07" db="EMBL/GenBank/DDBJ databases">
        <title>Pervasive Adenine N6-methylation of Active Genes in Fungi.</title>
        <authorList>
            <consortium name="DOE Joint Genome Institute"/>
            <person name="Mondo S.J."/>
            <person name="Dannebaum R.O."/>
            <person name="Kuo R.C."/>
            <person name="Labutti K."/>
            <person name="Haridas S."/>
            <person name="Kuo A."/>
            <person name="Salamov A."/>
            <person name="Ahrendt S.R."/>
            <person name="Lipzen A."/>
            <person name="Sullivan W."/>
            <person name="Andreopoulos W.B."/>
            <person name="Clum A."/>
            <person name="Lindquist E."/>
            <person name="Daum C."/>
            <person name="Ramamoorthy G.K."/>
            <person name="Gryganskyi A."/>
            <person name="Culley D."/>
            <person name="Magnuson J.K."/>
            <person name="James T.Y."/>
            <person name="O'Malley M.A."/>
            <person name="Stajich J.E."/>
            <person name="Spatafora J.W."/>
            <person name="Visel A."/>
            <person name="Grigoriev I.V."/>
        </authorList>
    </citation>
    <scope>NUCLEOTIDE SEQUENCE [LARGE SCALE GENOMIC DNA]</scope>
    <source>
        <strain evidence="2 3">JEL800</strain>
    </source>
</reference>
<protein>
    <submittedName>
        <fullName evidence="2">Uncharacterized protein</fullName>
    </submittedName>
</protein>
<name>A0A1Y2CGP8_9FUNG</name>
<keyword evidence="1" id="KW-0472">Membrane</keyword>
<proteinExistence type="predicted"/>
<keyword evidence="3" id="KW-1185">Reference proteome</keyword>
<keyword evidence="1" id="KW-1133">Transmembrane helix</keyword>
<feature type="transmembrane region" description="Helical" evidence="1">
    <location>
        <begin position="24"/>
        <end position="48"/>
    </location>
</feature>
<accession>A0A1Y2CGP8</accession>
<evidence type="ECO:0000256" key="1">
    <source>
        <dbReference type="SAM" id="Phobius"/>
    </source>
</evidence>